<dbReference type="InterPro" id="IPR029044">
    <property type="entry name" value="Nucleotide-diphossugar_trans"/>
</dbReference>
<dbReference type="PANTHER" id="PTHR43685:SF2">
    <property type="entry name" value="GLYCOSYLTRANSFERASE 2-LIKE DOMAIN-CONTAINING PROTEIN"/>
    <property type="match status" value="1"/>
</dbReference>
<dbReference type="InterPro" id="IPR001173">
    <property type="entry name" value="Glyco_trans_2-like"/>
</dbReference>
<keyword evidence="3" id="KW-0808">Transferase</keyword>
<keyword evidence="3" id="KW-0328">Glycosyltransferase</keyword>
<evidence type="ECO:0000259" key="2">
    <source>
        <dbReference type="Pfam" id="PF00535"/>
    </source>
</evidence>
<sequence length="238" mass="26479">MSVITVVYNAGSLFRETLQSVAQQTHPDIEYVVIDGGSTDGTIELIEANLTNIDFFVSEKDKGIYDAMNKGIRASNGEWLIFLNAGDTFASADTVEKCMQALGEDTEIVYGSAALNGPTIDRVLKPKQFNLGNLIFWGTRTLCHQSIFVNRSIVAEYDDSLRLKGELDWYFKLLKKVKTKPIRKNLVVCRYLLGGVGEQRLMQNAAETLKVLFANAGIFGVLGIPVLLYKILATRFLR</sequence>
<dbReference type="EC" id="2.4.-.-" evidence="3"/>
<feature type="transmembrane region" description="Helical" evidence="1">
    <location>
        <begin position="212"/>
        <end position="232"/>
    </location>
</feature>
<reference evidence="3 4" key="1">
    <citation type="journal article" date="2023" name="Microbiol. Resour. Announc.">
        <title>Complete Genome Sequence of Imperialibacter roseus strain P4T.</title>
        <authorList>
            <person name="Tizabi D.R."/>
            <person name="Bachvaroff T."/>
            <person name="Hill R.T."/>
        </authorList>
    </citation>
    <scope>NUCLEOTIDE SEQUENCE [LARGE SCALE GENOMIC DNA]</scope>
    <source>
        <strain evidence="3 4">P4T</strain>
    </source>
</reference>
<accession>A0ABZ0INY7</accession>
<gene>
    <name evidence="3" type="ORF">RT717_24715</name>
</gene>
<feature type="domain" description="Glycosyltransferase 2-like" evidence="2">
    <location>
        <begin position="2"/>
        <end position="153"/>
    </location>
</feature>
<name>A0ABZ0INY7_9BACT</name>
<keyword evidence="1" id="KW-0812">Transmembrane</keyword>
<dbReference type="PANTHER" id="PTHR43685">
    <property type="entry name" value="GLYCOSYLTRANSFERASE"/>
    <property type="match status" value="1"/>
</dbReference>
<evidence type="ECO:0000313" key="4">
    <source>
        <dbReference type="Proteomes" id="UP001302349"/>
    </source>
</evidence>
<keyword evidence="1" id="KW-0472">Membrane</keyword>
<keyword evidence="1" id="KW-1133">Transmembrane helix</keyword>
<organism evidence="3 4">
    <name type="scientific">Imperialibacter roseus</name>
    <dbReference type="NCBI Taxonomy" id="1324217"/>
    <lineage>
        <taxon>Bacteria</taxon>
        <taxon>Pseudomonadati</taxon>
        <taxon>Bacteroidota</taxon>
        <taxon>Cytophagia</taxon>
        <taxon>Cytophagales</taxon>
        <taxon>Flammeovirgaceae</taxon>
        <taxon>Imperialibacter</taxon>
    </lineage>
</organism>
<proteinExistence type="predicted"/>
<dbReference type="CDD" id="cd06433">
    <property type="entry name" value="GT_2_WfgS_like"/>
    <property type="match status" value="1"/>
</dbReference>
<evidence type="ECO:0000313" key="3">
    <source>
        <dbReference type="EMBL" id="WOK06281.1"/>
    </source>
</evidence>
<dbReference type="InterPro" id="IPR050834">
    <property type="entry name" value="Glycosyltransf_2"/>
</dbReference>
<dbReference type="EMBL" id="CP136051">
    <property type="protein sequence ID" value="WOK06281.1"/>
    <property type="molecule type" value="Genomic_DNA"/>
</dbReference>
<evidence type="ECO:0000256" key="1">
    <source>
        <dbReference type="SAM" id="Phobius"/>
    </source>
</evidence>
<dbReference type="GO" id="GO:0016757">
    <property type="term" value="F:glycosyltransferase activity"/>
    <property type="evidence" value="ECO:0007669"/>
    <property type="project" value="UniProtKB-KW"/>
</dbReference>
<dbReference type="SUPFAM" id="SSF53448">
    <property type="entry name" value="Nucleotide-diphospho-sugar transferases"/>
    <property type="match status" value="1"/>
</dbReference>
<dbReference type="Pfam" id="PF00535">
    <property type="entry name" value="Glycos_transf_2"/>
    <property type="match status" value="1"/>
</dbReference>
<keyword evidence="4" id="KW-1185">Reference proteome</keyword>
<dbReference type="Gene3D" id="3.90.550.10">
    <property type="entry name" value="Spore Coat Polysaccharide Biosynthesis Protein SpsA, Chain A"/>
    <property type="match status" value="1"/>
</dbReference>
<dbReference type="RefSeq" id="WP_317489008.1">
    <property type="nucleotide sequence ID" value="NZ_CP136051.1"/>
</dbReference>
<dbReference type="Proteomes" id="UP001302349">
    <property type="component" value="Chromosome"/>
</dbReference>
<protein>
    <submittedName>
        <fullName evidence="3">Glycosyltransferase family 2 protein</fullName>
        <ecNumber evidence="3">2.4.-.-</ecNumber>
    </submittedName>
</protein>